<protein>
    <submittedName>
        <fullName evidence="4">Uncharacterized protein</fullName>
    </submittedName>
</protein>
<feature type="transmembrane region" description="Helical" evidence="3">
    <location>
        <begin position="96"/>
        <end position="114"/>
    </location>
</feature>
<feature type="coiled-coil region" evidence="1">
    <location>
        <begin position="129"/>
        <end position="156"/>
    </location>
</feature>
<dbReference type="Proteomes" id="UP000023152">
    <property type="component" value="Unassembled WGS sequence"/>
</dbReference>
<evidence type="ECO:0000256" key="3">
    <source>
        <dbReference type="SAM" id="Phobius"/>
    </source>
</evidence>
<keyword evidence="3" id="KW-0472">Membrane</keyword>
<organism evidence="4 5">
    <name type="scientific">Reticulomyxa filosa</name>
    <dbReference type="NCBI Taxonomy" id="46433"/>
    <lineage>
        <taxon>Eukaryota</taxon>
        <taxon>Sar</taxon>
        <taxon>Rhizaria</taxon>
        <taxon>Retaria</taxon>
        <taxon>Foraminifera</taxon>
        <taxon>Monothalamids</taxon>
        <taxon>Reticulomyxidae</taxon>
        <taxon>Reticulomyxa</taxon>
    </lineage>
</organism>
<feature type="non-terminal residue" evidence="4">
    <location>
        <position position="269"/>
    </location>
</feature>
<accession>X6N329</accession>
<keyword evidence="3" id="KW-0812">Transmembrane</keyword>
<evidence type="ECO:0000313" key="4">
    <source>
        <dbReference type="EMBL" id="ETO20154.1"/>
    </source>
</evidence>
<feature type="transmembrane region" description="Helical" evidence="3">
    <location>
        <begin position="168"/>
        <end position="187"/>
    </location>
</feature>
<sequence>MPTVHILPSLLLGDGEIIYTQESANDVSSDKAEAEGGQDGGGAPEAGPTASLGLPSQSNLPPGIPEDSKDSYLYQCPFCFWSSNLINLSGTDGGELMSCVFLIFFFIYFFFYKLTKRLELPWDNGKKTVETIRDQVKKYNDTLRDEIDERQKIEKKLISLGGLRSNALTGRLSFASFSFFSMFFFFFSQQKKHKKLYWGNINTYTEFYKQTNKTKQIKKRKKFQANEVGKTLKKEMAEKKKKNSLHGITVRAPEAEETEMKELIATDRF</sequence>
<dbReference type="EMBL" id="ASPP01012878">
    <property type="protein sequence ID" value="ETO20154.1"/>
    <property type="molecule type" value="Genomic_DNA"/>
</dbReference>
<keyword evidence="3" id="KW-1133">Transmembrane helix</keyword>
<name>X6N329_RETFI</name>
<comment type="caution">
    <text evidence="4">The sequence shown here is derived from an EMBL/GenBank/DDBJ whole genome shotgun (WGS) entry which is preliminary data.</text>
</comment>
<evidence type="ECO:0000256" key="1">
    <source>
        <dbReference type="SAM" id="Coils"/>
    </source>
</evidence>
<gene>
    <name evidence="4" type="ORF">RFI_17064</name>
</gene>
<proteinExistence type="predicted"/>
<keyword evidence="1" id="KW-0175">Coiled coil</keyword>
<feature type="region of interest" description="Disordered" evidence="2">
    <location>
        <begin position="24"/>
        <end position="61"/>
    </location>
</feature>
<keyword evidence="5" id="KW-1185">Reference proteome</keyword>
<reference evidence="4 5" key="1">
    <citation type="journal article" date="2013" name="Curr. Biol.">
        <title>The Genome of the Foraminiferan Reticulomyxa filosa.</title>
        <authorList>
            <person name="Glockner G."/>
            <person name="Hulsmann N."/>
            <person name="Schleicher M."/>
            <person name="Noegel A.A."/>
            <person name="Eichinger L."/>
            <person name="Gallinger C."/>
            <person name="Pawlowski J."/>
            <person name="Sierra R."/>
            <person name="Euteneuer U."/>
            <person name="Pillet L."/>
            <person name="Moustafa A."/>
            <person name="Platzer M."/>
            <person name="Groth M."/>
            <person name="Szafranski K."/>
            <person name="Schliwa M."/>
        </authorList>
    </citation>
    <scope>NUCLEOTIDE SEQUENCE [LARGE SCALE GENOMIC DNA]</scope>
</reference>
<dbReference type="AlphaFoldDB" id="X6N329"/>
<evidence type="ECO:0000256" key="2">
    <source>
        <dbReference type="SAM" id="MobiDB-lite"/>
    </source>
</evidence>
<evidence type="ECO:0000313" key="5">
    <source>
        <dbReference type="Proteomes" id="UP000023152"/>
    </source>
</evidence>